<name>A0A1I6XGV2_9GAMM</name>
<proteinExistence type="predicted"/>
<feature type="compositionally biased region" description="Acidic residues" evidence="1">
    <location>
        <begin position="101"/>
        <end position="112"/>
    </location>
</feature>
<feature type="region of interest" description="Disordered" evidence="1">
    <location>
        <begin position="90"/>
        <end position="112"/>
    </location>
</feature>
<gene>
    <name evidence="2" type="ORF">SAMN04487956_102156</name>
</gene>
<sequence length="112" mass="12542">MHKHVEWDDPGERGVLRYYANHPDDYRQPQRGSILSASYRGFTVRVKVAARVESTSIGEVVALIADDNGRRQQAAGDLTLGDTVRLPDAFRALEPRHPEGSDESEEPEDPQD</sequence>
<evidence type="ECO:0000313" key="2">
    <source>
        <dbReference type="EMBL" id="SFT37579.1"/>
    </source>
</evidence>
<feature type="compositionally biased region" description="Basic and acidic residues" evidence="1">
    <location>
        <begin position="91"/>
        <end position="100"/>
    </location>
</feature>
<organism evidence="2 3">
    <name type="scientific">Halomonas saccharevitans</name>
    <dbReference type="NCBI Taxonomy" id="416872"/>
    <lineage>
        <taxon>Bacteria</taxon>
        <taxon>Pseudomonadati</taxon>
        <taxon>Pseudomonadota</taxon>
        <taxon>Gammaproteobacteria</taxon>
        <taxon>Oceanospirillales</taxon>
        <taxon>Halomonadaceae</taxon>
        <taxon>Halomonas</taxon>
    </lineage>
</organism>
<dbReference type="OrthoDB" id="6183023at2"/>
<evidence type="ECO:0000313" key="3">
    <source>
        <dbReference type="Proteomes" id="UP000199594"/>
    </source>
</evidence>
<dbReference type="EMBL" id="FPAQ01000002">
    <property type="protein sequence ID" value="SFT37579.1"/>
    <property type="molecule type" value="Genomic_DNA"/>
</dbReference>
<accession>A0A1I6XGV2</accession>
<dbReference type="Proteomes" id="UP000199594">
    <property type="component" value="Unassembled WGS sequence"/>
</dbReference>
<reference evidence="2 3" key="1">
    <citation type="submission" date="2016-10" db="EMBL/GenBank/DDBJ databases">
        <authorList>
            <person name="de Groot N.N."/>
        </authorList>
    </citation>
    <scope>NUCLEOTIDE SEQUENCE [LARGE SCALE GENOMIC DNA]</scope>
    <source>
        <strain evidence="2 3">CGMCC 1.6493</strain>
    </source>
</reference>
<evidence type="ECO:0000256" key="1">
    <source>
        <dbReference type="SAM" id="MobiDB-lite"/>
    </source>
</evidence>
<protein>
    <submittedName>
        <fullName evidence="2">Uncharacterized protein</fullName>
    </submittedName>
</protein>
<dbReference type="RefSeq" id="WP_089846613.1">
    <property type="nucleotide sequence ID" value="NZ_FPAQ01000002.1"/>
</dbReference>
<dbReference type="AlphaFoldDB" id="A0A1I6XGV2"/>